<dbReference type="GO" id="GO:0005886">
    <property type="term" value="C:plasma membrane"/>
    <property type="evidence" value="ECO:0007669"/>
    <property type="project" value="UniProtKB-SubCell"/>
</dbReference>
<evidence type="ECO:0000256" key="6">
    <source>
        <dbReference type="ARBA" id="ARBA00023136"/>
    </source>
</evidence>
<reference evidence="10" key="1">
    <citation type="submission" date="2008-03" db="EMBL/GenBank/DDBJ databases">
        <title>Complete sequence of chromosome of Beijerinckia indica subsp. indica ATCC 9039.</title>
        <authorList>
            <consortium name="US DOE Joint Genome Institute"/>
            <person name="Copeland A."/>
            <person name="Lucas S."/>
            <person name="Lapidus A."/>
            <person name="Glavina del Rio T."/>
            <person name="Dalin E."/>
            <person name="Tice H."/>
            <person name="Bruce D."/>
            <person name="Goodwin L."/>
            <person name="Pitluck S."/>
            <person name="LaButti K."/>
            <person name="Schmutz J."/>
            <person name="Larimer F."/>
            <person name="Land M."/>
            <person name="Hauser L."/>
            <person name="Kyrpides N."/>
            <person name="Mikhailova N."/>
            <person name="Dunfield P.F."/>
            <person name="Dedysh S.N."/>
            <person name="Liesack W."/>
            <person name="Saw J.H."/>
            <person name="Alam M."/>
            <person name="Chen Y."/>
            <person name="Murrell J.C."/>
            <person name="Richardson P."/>
        </authorList>
    </citation>
    <scope>NUCLEOTIDE SEQUENCE [LARGE SCALE GENOMIC DNA]</scope>
    <source>
        <strain evidence="10">ATCC 9039 / DSM 1715 / NCIMB 8712</strain>
    </source>
</reference>
<feature type="transmembrane region" description="Helical" evidence="7">
    <location>
        <begin position="215"/>
        <end position="236"/>
    </location>
</feature>
<keyword evidence="4 7" id="KW-0812">Transmembrane</keyword>
<dbReference type="OrthoDB" id="9804353at2"/>
<keyword evidence="3" id="KW-1003">Cell membrane</keyword>
<feature type="transmembrane region" description="Helical" evidence="7">
    <location>
        <begin position="70"/>
        <end position="89"/>
    </location>
</feature>
<keyword evidence="2 7" id="KW-0813">Transport</keyword>
<keyword evidence="6 7" id="KW-0472">Membrane</keyword>
<protein>
    <submittedName>
        <fullName evidence="9">Binding-protein-dependent transport systems inner membrane component</fullName>
    </submittedName>
</protein>
<evidence type="ECO:0000256" key="1">
    <source>
        <dbReference type="ARBA" id="ARBA00004651"/>
    </source>
</evidence>
<dbReference type="RefSeq" id="WP_012385036.1">
    <property type="nucleotide sequence ID" value="NC_010581.1"/>
</dbReference>
<evidence type="ECO:0000259" key="8">
    <source>
        <dbReference type="PROSITE" id="PS50928"/>
    </source>
</evidence>
<reference evidence="9 10" key="2">
    <citation type="journal article" date="2010" name="J. Bacteriol.">
        <title>Complete genome sequence of Beijerinckia indica subsp. indica.</title>
        <authorList>
            <person name="Tamas I."/>
            <person name="Dedysh S.N."/>
            <person name="Liesack W."/>
            <person name="Stott M.B."/>
            <person name="Alam M."/>
            <person name="Murrell J.C."/>
            <person name="Dunfield P.F."/>
        </authorList>
    </citation>
    <scope>NUCLEOTIDE SEQUENCE [LARGE SCALE GENOMIC DNA]</scope>
    <source>
        <strain evidence="10">ATCC 9039 / DSM 1715 / NCIMB 8712</strain>
    </source>
</reference>
<evidence type="ECO:0000256" key="5">
    <source>
        <dbReference type="ARBA" id="ARBA00022989"/>
    </source>
</evidence>
<dbReference type="eggNOG" id="COG0600">
    <property type="taxonomic scope" value="Bacteria"/>
</dbReference>
<feature type="transmembrane region" description="Helical" evidence="7">
    <location>
        <begin position="257"/>
        <end position="287"/>
    </location>
</feature>
<name>B2IFB5_BEII9</name>
<dbReference type="HOGENOM" id="CLU_046113_0_1_5"/>
<gene>
    <name evidence="9" type="ordered locus">Bind_2058</name>
</gene>
<evidence type="ECO:0000256" key="2">
    <source>
        <dbReference type="ARBA" id="ARBA00022448"/>
    </source>
</evidence>
<evidence type="ECO:0000313" key="10">
    <source>
        <dbReference type="Proteomes" id="UP000001695"/>
    </source>
</evidence>
<evidence type="ECO:0000313" key="9">
    <source>
        <dbReference type="EMBL" id="ACB95680.1"/>
    </source>
</evidence>
<keyword evidence="5 7" id="KW-1133">Transmembrane helix</keyword>
<dbReference type="EMBL" id="CP001016">
    <property type="protein sequence ID" value="ACB95680.1"/>
    <property type="molecule type" value="Genomic_DNA"/>
</dbReference>
<organism evidence="9 10">
    <name type="scientific">Beijerinckia indica subsp. indica (strain ATCC 9039 / DSM 1715 / NCIMB 8712)</name>
    <dbReference type="NCBI Taxonomy" id="395963"/>
    <lineage>
        <taxon>Bacteria</taxon>
        <taxon>Pseudomonadati</taxon>
        <taxon>Pseudomonadota</taxon>
        <taxon>Alphaproteobacteria</taxon>
        <taxon>Hyphomicrobiales</taxon>
        <taxon>Beijerinckiaceae</taxon>
        <taxon>Beijerinckia</taxon>
    </lineage>
</organism>
<dbReference type="KEGG" id="bid:Bind_2058"/>
<dbReference type="CDD" id="cd06261">
    <property type="entry name" value="TM_PBP2"/>
    <property type="match status" value="1"/>
</dbReference>
<comment type="similarity">
    <text evidence="7">Belongs to the binding-protein-dependent transport system permease family.</text>
</comment>
<proteinExistence type="inferred from homology"/>
<keyword evidence="10" id="KW-1185">Reference proteome</keyword>
<dbReference type="SUPFAM" id="SSF161098">
    <property type="entry name" value="MetI-like"/>
    <property type="match status" value="1"/>
</dbReference>
<dbReference type="Proteomes" id="UP000001695">
    <property type="component" value="Chromosome"/>
</dbReference>
<dbReference type="PANTHER" id="PTHR30151">
    <property type="entry name" value="ALKANE SULFONATE ABC TRANSPORTER-RELATED, MEMBRANE SUBUNIT"/>
    <property type="match status" value="1"/>
</dbReference>
<feature type="transmembrane region" description="Helical" evidence="7">
    <location>
        <begin position="101"/>
        <end position="118"/>
    </location>
</feature>
<evidence type="ECO:0000256" key="4">
    <source>
        <dbReference type="ARBA" id="ARBA00022692"/>
    </source>
</evidence>
<evidence type="ECO:0000256" key="3">
    <source>
        <dbReference type="ARBA" id="ARBA00022475"/>
    </source>
</evidence>
<dbReference type="InterPro" id="IPR000515">
    <property type="entry name" value="MetI-like"/>
</dbReference>
<sequence>MSALTSPRETESGAGIETGTIPLSVAAQAGTAKGLRQALLALVAATAWGLAAFLTWALPDVGDWGRATEFALGSGVIGGALLLLGLLFIFSPRVVSGADRFLPWSLVLGLFFAAWEWLTAKSGVLPMPFFPPPQALLEVFLDEGGKLLESVLASLELLSFGIFFGALTGFALGVGLGCWKAVGYWFHPVLRLIGPLPPVAWLPIAFYVFPSSHSASIFLIALAVGFPVTILTWSGVRGVDPTYYDVARTMGASRWFLIVKVAIPAALPHVFIGLFMGLGASFVVLVTAEMMGVKAGLGFYMQWAQGWAAYANMYACLLVMALMCSSLVTLLFKLRDRVLSYQKSSLQW</sequence>
<dbReference type="PANTHER" id="PTHR30151:SF0">
    <property type="entry name" value="ABC TRANSPORTER PERMEASE PROTEIN MJ0413-RELATED"/>
    <property type="match status" value="1"/>
</dbReference>
<feature type="domain" description="ABC transmembrane type-1" evidence="8">
    <location>
        <begin position="147"/>
        <end position="331"/>
    </location>
</feature>
<dbReference type="GO" id="GO:0055085">
    <property type="term" value="P:transmembrane transport"/>
    <property type="evidence" value="ECO:0007669"/>
    <property type="project" value="InterPro"/>
</dbReference>
<dbReference type="InterPro" id="IPR035906">
    <property type="entry name" value="MetI-like_sf"/>
</dbReference>
<dbReference type="AlphaFoldDB" id="B2IFB5"/>
<dbReference type="PROSITE" id="PS50928">
    <property type="entry name" value="ABC_TM1"/>
    <property type="match status" value="1"/>
</dbReference>
<feature type="transmembrane region" description="Helical" evidence="7">
    <location>
        <begin position="38"/>
        <end position="58"/>
    </location>
</feature>
<evidence type="ECO:0000256" key="7">
    <source>
        <dbReference type="RuleBase" id="RU363032"/>
    </source>
</evidence>
<dbReference type="Gene3D" id="1.10.3720.10">
    <property type="entry name" value="MetI-like"/>
    <property type="match status" value="1"/>
</dbReference>
<feature type="transmembrane region" description="Helical" evidence="7">
    <location>
        <begin position="189"/>
        <end position="209"/>
    </location>
</feature>
<dbReference type="Pfam" id="PF00528">
    <property type="entry name" value="BPD_transp_1"/>
    <property type="match status" value="1"/>
</dbReference>
<feature type="transmembrane region" description="Helical" evidence="7">
    <location>
        <begin position="157"/>
        <end position="177"/>
    </location>
</feature>
<comment type="subcellular location">
    <subcellularLocation>
        <location evidence="1 7">Cell membrane</location>
        <topology evidence="1 7">Multi-pass membrane protein</topology>
    </subcellularLocation>
</comment>
<accession>B2IFB5</accession>
<dbReference type="STRING" id="395963.Bind_2058"/>
<feature type="transmembrane region" description="Helical" evidence="7">
    <location>
        <begin position="307"/>
        <end position="332"/>
    </location>
</feature>